<keyword evidence="3" id="KW-1185">Reference proteome</keyword>
<feature type="transmembrane region" description="Helical" evidence="1">
    <location>
        <begin position="93"/>
        <end position="112"/>
    </location>
</feature>
<feature type="transmembrane region" description="Helical" evidence="1">
    <location>
        <begin position="60"/>
        <end position="81"/>
    </location>
</feature>
<reference evidence="3" key="1">
    <citation type="journal article" date="2019" name="Int. J. Syst. Evol. Microbiol.">
        <title>The Global Catalogue of Microorganisms (GCM) 10K type strain sequencing project: providing services to taxonomists for standard genome sequencing and annotation.</title>
        <authorList>
            <consortium name="The Broad Institute Genomics Platform"/>
            <consortium name="The Broad Institute Genome Sequencing Center for Infectious Disease"/>
            <person name="Wu L."/>
            <person name="Ma J."/>
        </authorList>
    </citation>
    <scope>NUCLEOTIDE SEQUENCE [LARGE SCALE GENOMIC DNA]</scope>
    <source>
        <strain evidence="3">JCM 14326</strain>
    </source>
</reference>
<dbReference type="RefSeq" id="WP_344100476.1">
    <property type="nucleotide sequence ID" value="NZ_BAAANL010000002.1"/>
</dbReference>
<gene>
    <name evidence="2" type="ORF">GCM10009751_11500</name>
</gene>
<comment type="caution">
    <text evidence="2">The sequence shown here is derived from an EMBL/GenBank/DDBJ whole genome shotgun (WGS) entry which is preliminary data.</text>
</comment>
<accession>A0ABP4ZGG2</accession>
<dbReference type="EMBL" id="BAAANL010000002">
    <property type="protein sequence ID" value="GAA1856103.1"/>
    <property type="molecule type" value="Genomic_DNA"/>
</dbReference>
<keyword evidence="1" id="KW-0472">Membrane</keyword>
<keyword evidence="1" id="KW-0812">Transmembrane</keyword>
<evidence type="ECO:0000313" key="2">
    <source>
        <dbReference type="EMBL" id="GAA1856103.1"/>
    </source>
</evidence>
<dbReference type="Proteomes" id="UP001501094">
    <property type="component" value="Unassembled WGS sequence"/>
</dbReference>
<keyword evidence="1" id="KW-1133">Transmembrane helix</keyword>
<organism evidence="2 3">
    <name type="scientific">Myceligenerans crystallogenes</name>
    <dbReference type="NCBI Taxonomy" id="316335"/>
    <lineage>
        <taxon>Bacteria</taxon>
        <taxon>Bacillati</taxon>
        <taxon>Actinomycetota</taxon>
        <taxon>Actinomycetes</taxon>
        <taxon>Micrococcales</taxon>
        <taxon>Promicromonosporaceae</taxon>
        <taxon>Myceligenerans</taxon>
    </lineage>
</organism>
<evidence type="ECO:0000256" key="1">
    <source>
        <dbReference type="SAM" id="Phobius"/>
    </source>
</evidence>
<name>A0ABP4ZGG2_9MICO</name>
<sequence>MAKLTVIDWRALAALGLGVPYAGLWLAEAQASGNRLAERAPSWVDTWANAVADVMSSGAWVFPIWFVTLVLLLGGAGLAAAPAIREPGDRRYPVINLVIALGLLAAFGWAAWTVGNDYYVSSVR</sequence>
<protein>
    <submittedName>
        <fullName evidence="2">Uncharacterized protein</fullName>
    </submittedName>
</protein>
<evidence type="ECO:0000313" key="3">
    <source>
        <dbReference type="Proteomes" id="UP001501094"/>
    </source>
</evidence>
<proteinExistence type="predicted"/>